<evidence type="ECO:0000313" key="3">
    <source>
        <dbReference type="EMBL" id="MFC4554103.1"/>
    </source>
</evidence>
<accession>A0ABV9D707</accession>
<reference evidence="4" key="1">
    <citation type="journal article" date="2019" name="Int. J. Syst. Evol. Microbiol.">
        <title>The Global Catalogue of Microorganisms (GCM) 10K type strain sequencing project: providing services to taxonomists for standard genome sequencing and annotation.</title>
        <authorList>
            <consortium name="The Broad Institute Genomics Platform"/>
            <consortium name="The Broad Institute Genome Sequencing Center for Infectious Disease"/>
            <person name="Wu L."/>
            <person name="Ma J."/>
        </authorList>
    </citation>
    <scope>NUCLEOTIDE SEQUENCE [LARGE SCALE GENOMIC DNA]</scope>
    <source>
        <strain evidence="4">JCM 3369</strain>
    </source>
</reference>
<feature type="domain" description="YoaR-like putative peptidoglycan binding" evidence="2">
    <location>
        <begin position="264"/>
        <end position="327"/>
    </location>
</feature>
<dbReference type="Pfam" id="PF12229">
    <property type="entry name" value="PG_binding_4"/>
    <property type="match status" value="1"/>
</dbReference>
<comment type="caution">
    <text evidence="3">The sequence shown here is derived from an EMBL/GenBank/DDBJ whole genome shotgun (WGS) entry which is preliminary data.</text>
</comment>
<protein>
    <submittedName>
        <fullName evidence="3">VanW family protein</fullName>
    </submittedName>
</protein>
<evidence type="ECO:0000313" key="4">
    <source>
        <dbReference type="Proteomes" id="UP001595955"/>
    </source>
</evidence>
<feature type="transmembrane region" description="Helical" evidence="1">
    <location>
        <begin position="26"/>
        <end position="47"/>
    </location>
</feature>
<dbReference type="Proteomes" id="UP001595955">
    <property type="component" value="Unassembled WGS sequence"/>
</dbReference>
<sequence>MRSQGTPVVDVERHARPGRRRRRRAPLVLATVLVLLVAAYAAATWYVGDRVPRGTTVAGVAIGGLPAAEARERLESALGDAVSAPIPVVLGENETTIDPAEAAFTFDTAATVDELTGFSFDPRSLLRHLTGGREHVPVTTVDRDALTAALERVDGVVGVAPVEGAIALVDGAAEVTEPVPGTAVDVPAAVDLLAEDWLTGPHPVPLPSTEVPPVVGREAVEAARTELAAPLTGAPVSVLVDDRLVELTPADLTSAAAIVPDGPELVLELDGEALVALLTERDPELAAPGRDAAIVLQGGVPTVVPSTTGLGLDVEEVTAAVRAAALSPSDRTAEVSRIVVEPEFTTAEAEALGVTQVVSTFSTPLFHDPVRTQNLVTGTREISGTLVRPGETFSLIEALGPITAERGFAASGVVVDGLETTGMGGGLSQLSTTTFNAAYFAGMELVEFQPHSHHYARYPEGREATLFTPHVDLKWRNTTEYGALVEAWVADNQVHVRLWGTPYFDVESQTGERYNITQPTTVYNSGPNCVANSSPDPGFTVQVTRTVLREGTQVDQRTYTTTYRPWDRVVCGSAPG</sequence>
<dbReference type="InterPro" id="IPR052913">
    <property type="entry name" value="Glycopeptide_resist_protein"/>
</dbReference>
<evidence type="ECO:0000259" key="2">
    <source>
        <dbReference type="Pfam" id="PF12229"/>
    </source>
</evidence>
<dbReference type="PANTHER" id="PTHR35788:SF1">
    <property type="entry name" value="EXPORTED PROTEIN"/>
    <property type="match status" value="1"/>
</dbReference>
<dbReference type="InterPro" id="IPR007391">
    <property type="entry name" value="Vancomycin_resist_VanW"/>
</dbReference>
<dbReference type="EMBL" id="JBHSGF010000001">
    <property type="protein sequence ID" value="MFC4554103.1"/>
    <property type="molecule type" value="Genomic_DNA"/>
</dbReference>
<gene>
    <name evidence="3" type="ORF">ACFO3F_02485</name>
</gene>
<name>A0ABV9D707_9MICO</name>
<keyword evidence="1" id="KW-0812">Transmembrane</keyword>
<keyword evidence="4" id="KW-1185">Reference proteome</keyword>
<dbReference type="Pfam" id="PF04294">
    <property type="entry name" value="VanW"/>
    <property type="match status" value="1"/>
</dbReference>
<organism evidence="3 4">
    <name type="scientific">Georgenia faecalis</name>
    <dbReference type="NCBI Taxonomy" id="2483799"/>
    <lineage>
        <taxon>Bacteria</taxon>
        <taxon>Bacillati</taxon>
        <taxon>Actinomycetota</taxon>
        <taxon>Actinomycetes</taxon>
        <taxon>Micrococcales</taxon>
        <taxon>Bogoriellaceae</taxon>
        <taxon>Georgenia</taxon>
    </lineage>
</organism>
<keyword evidence="1" id="KW-1133">Transmembrane helix</keyword>
<evidence type="ECO:0000256" key="1">
    <source>
        <dbReference type="SAM" id="Phobius"/>
    </source>
</evidence>
<keyword evidence="1" id="KW-0472">Membrane</keyword>
<dbReference type="PANTHER" id="PTHR35788">
    <property type="entry name" value="EXPORTED PROTEIN-RELATED"/>
    <property type="match status" value="1"/>
</dbReference>
<dbReference type="RefSeq" id="WP_122823294.1">
    <property type="nucleotide sequence ID" value="NZ_CP033325.1"/>
</dbReference>
<proteinExistence type="predicted"/>
<dbReference type="InterPro" id="IPR022029">
    <property type="entry name" value="YoaR-like_PG-bd"/>
</dbReference>